<dbReference type="RefSeq" id="WP_071502596.1">
    <property type="nucleotide sequence ID" value="NZ_MORL01000003.1"/>
</dbReference>
<proteinExistence type="predicted"/>
<gene>
    <name evidence="1" type="ORF">BLX24_08025</name>
</gene>
<name>A0A1S2VNK9_9BACT</name>
<organism evidence="1 2">
    <name type="scientific">Arsenicibacter rosenii</name>
    <dbReference type="NCBI Taxonomy" id="1750698"/>
    <lineage>
        <taxon>Bacteria</taxon>
        <taxon>Pseudomonadati</taxon>
        <taxon>Bacteroidota</taxon>
        <taxon>Cytophagia</taxon>
        <taxon>Cytophagales</taxon>
        <taxon>Spirosomataceae</taxon>
        <taxon>Arsenicibacter</taxon>
    </lineage>
</organism>
<protein>
    <submittedName>
        <fullName evidence="1">Uncharacterized protein</fullName>
    </submittedName>
</protein>
<reference evidence="1 2" key="1">
    <citation type="submission" date="2016-10" db="EMBL/GenBank/DDBJ databases">
        <title>Arsenicibacter rosenii gen. nov., sp. nov., an efficient arsenic-methylating bacterium isolated from an arsenic-contaminated paddy soil.</title>
        <authorList>
            <person name="Huang K."/>
        </authorList>
    </citation>
    <scope>NUCLEOTIDE SEQUENCE [LARGE SCALE GENOMIC DNA]</scope>
    <source>
        <strain evidence="1 2">SM-1</strain>
    </source>
</reference>
<dbReference type="Proteomes" id="UP000181790">
    <property type="component" value="Unassembled WGS sequence"/>
</dbReference>
<sequence length="79" mass="9136">MFKPGTVVKSRLRTEKHPLFLIVVDEYREDESDLLSFKAVVLTDKGNGDEYYPGELSNAWNTPNFIVSSWAEVKEYLHD</sequence>
<accession>A0A1S2VNK9</accession>
<dbReference type="AlphaFoldDB" id="A0A1S2VNK9"/>
<comment type="caution">
    <text evidence="1">The sequence shown here is derived from an EMBL/GenBank/DDBJ whole genome shotgun (WGS) entry which is preliminary data.</text>
</comment>
<evidence type="ECO:0000313" key="1">
    <source>
        <dbReference type="EMBL" id="OIN59795.1"/>
    </source>
</evidence>
<keyword evidence="2" id="KW-1185">Reference proteome</keyword>
<evidence type="ECO:0000313" key="2">
    <source>
        <dbReference type="Proteomes" id="UP000181790"/>
    </source>
</evidence>
<dbReference type="EMBL" id="MORL01000003">
    <property type="protein sequence ID" value="OIN59795.1"/>
    <property type="molecule type" value="Genomic_DNA"/>
</dbReference>